<name>A0A0D7BRF3_9AGAR</name>
<dbReference type="InterPro" id="IPR037185">
    <property type="entry name" value="EmrE-like"/>
</dbReference>
<evidence type="ECO:0000256" key="3">
    <source>
        <dbReference type="ARBA" id="ARBA00022989"/>
    </source>
</evidence>
<feature type="transmembrane region" description="Helical" evidence="6">
    <location>
        <begin position="165"/>
        <end position="188"/>
    </location>
</feature>
<dbReference type="InterPro" id="IPR008521">
    <property type="entry name" value="Mg_trans_NIPA"/>
</dbReference>
<feature type="region of interest" description="Disordered" evidence="5">
    <location>
        <begin position="379"/>
        <end position="513"/>
    </location>
</feature>
<dbReference type="Proteomes" id="UP000054007">
    <property type="component" value="Unassembled WGS sequence"/>
</dbReference>
<evidence type="ECO:0000256" key="4">
    <source>
        <dbReference type="ARBA" id="ARBA00023136"/>
    </source>
</evidence>
<feature type="compositionally biased region" description="Acidic residues" evidence="5">
    <location>
        <begin position="431"/>
        <end position="442"/>
    </location>
</feature>
<dbReference type="Gene3D" id="1.10.3730.20">
    <property type="match status" value="1"/>
</dbReference>
<dbReference type="SUPFAM" id="SSF103481">
    <property type="entry name" value="Multidrug resistance efflux transporter EmrE"/>
    <property type="match status" value="1"/>
</dbReference>
<dbReference type="OrthoDB" id="165382at2759"/>
<accession>A0A0D7BRF3</accession>
<feature type="transmembrane region" description="Helical" evidence="6">
    <location>
        <begin position="291"/>
        <end position="313"/>
    </location>
</feature>
<feature type="transmembrane region" description="Helical" evidence="6">
    <location>
        <begin position="325"/>
        <end position="345"/>
    </location>
</feature>
<feature type="compositionally biased region" description="Acidic residues" evidence="5">
    <location>
        <begin position="410"/>
        <end position="420"/>
    </location>
</feature>
<evidence type="ECO:0000256" key="5">
    <source>
        <dbReference type="SAM" id="MobiDB-lite"/>
    </source>
</evidence>
<dbReference type="EMBL" id="KN880438">
    <property type="protein sequence ID" value="KIY73138.1"/>
    <property type="molecule type" value="Genomic_DNA"/>
</dbReference>
<keyword evidence="2 6" id="KW-0812">Transmembrane</keyword>
<dbReference type="AlphaFoldDB" id="A0A0D7BRF3"/>
<keyword evidence="3 6" id="KW-1133">Transmembrane helix</keyword>
<evidence type="ECO:0008006" key="9">
    <source>
        <dbReference type="Google" id="ProtNLM"/>
    </source>
</evidence>
<keyword evidence="8" id="KW-1185">Reference proteome</keyword>
<gene>
    <name evidence="7" type="ORF">CYLTODRAFT_417381</name>
</gene>
<dbReference type="PANTHER" id="PTHR12570:SF82">
    <property type="entry name" value="NIPA-LIKE PROTEIN 3"/>
    <property type="match status" value="1"/>
</dbReference>
<sequence length="513" mass="56288">MYLSLREPPPDDAVPPHHGINSVVAFMIGLGIILLASIMNAAGLNLTKLDHVRTQAVPKASRRKDWLRPLWLLGMVLYILSQLIGSTLALEYMRAEYVAPLGSTSLVFNFLFARFLVGTPVTSNDIYGTIVVVLGVVGIVAFGSINSGLGEETDVQHLTSLWRRGGWLGFFFVMAISLMLLMFFTSVLDDILATRADITAVPFSGNRQSDQQKRTTALGRLGNLWSSLMHRIRDILELWTGPKDDKTVAWTLGIGWACCGGGLAGGTLVFAKATVKLLSGSLSHENPGNQFGHAAPIFTIILLVITAVLQIVCLNRGLKVYDSTLVVPVFYGVYTAAGFLDSLIFNNEVDAYQAWTLFLIFASMLILISGVVLLTHKKPDPSTKPVTPTIALTRPRKTPKKASASKVDLKDEEEEDEGNDEERALWAVGDVSEDDDSAEDEDIDHHQNPLNRQRPDNTSRVNLRAELPGEEGQALMKAAEEERARTPLARRRSASYSTVNSDDEFGEFTTTTR</sequence>
<feature type="transmembrane region" description="Helical" evidence="6">
    <location>
        <begin position="126"/>
        <end position="145"/>
    </location>
</feature>
<feature type="transmembrane region" description="Helical" evidence="6">
    <location>
        <begin position="66"/>
        <end position="85"/>
    </location>
</feature>
<proteinExistence type="predicted"/>
<reference evidence="7 8" key="1">
    <citation type="journal article" date="2015" name="Fungal Genet. Biol.">
        <title>Evolution of novel wood decay mechanisms in Agaricales revealed by the genome sequences of Fistulina hepatica and Cylindrobasidium torrendii.</title>
        <authorList>
            <person name="Floudas D."/>
            <person name="Held B.W."/>
            <person name="Riley R."/>
            <person name="Nagy L.G."/>
            <person name="Koehler G."/>
            <person name="Ransdell A.S."/>
            <person name="Younus H."/>
            <person name="Chow J."/>
            <person name="Chiniquy J."/>
            <person name="Lipzen A."/>
            <person name="Tritt A."/>
            <person name="Sun H."/>
            <person name="Haridas S."/>
            <person name="LaButti K."/>
            <person name="Ohm R.A."/>
            <person name="Kues U."/>
            <person name="Blanchette R.A."/>
            <person name="Grigoriev I.V."/>
            <person name="Minto R.E."/>
            <person name="Hibbett D.S."/>
        </authorList>
    </citation>
    <scope>NUCLEOTIDE SEQUENCE [LARGE SCALE GENOMIC DNA]</scope>
    <source>
        <strain evidence="7 8">FP15055 ss-10</strain>
    </source>
</reference>
<dbReference type="PANTHER" id="PTHR12570">
    <property type="match status" value="1"/>
</dbReference>
<evidence type="ECO:0000256" key="6">
    <source>
        <dbReference type="SAM" id="Phobius"/>
    </source>
</evidence>
<evidence type="ECO:0000313" key="8">
    <source>
        <dbReference type="Proteomes" id="UP000054007"/>
    </source>
</evidence>
<keyword evidence="4 6" id="KW-0472">Membrane</keyword>
<feature type="transmembrane region" description="Helical" evidence="6">
    <location>
        <begin position="248"/>
        <end position="271"/>
    </location>
</feature>
<dbReference type="GO" id="GO:0016020">
    <property type="term" value="C:membrane"/>
    <property type="evidence" value="ECO:0007669"/>
    <property type="project" value="UniProtKB-SubCell"/>
</dbReference>
<dbReference type="GO" id="GO:0015095">
    <property type="term" value="F:magnesium ion transmembrane transporter activity"/>
    <property type="evidence" value="ECO:0007669"/>
    <property type="project" value="InterPro"/>
</dbReference>
<feature type="compositionally biased region" description="Basic and acidic residues" evidence="5">
    <location>
        <begin position="443"/>
        <end position="457"/>
    </location>
</feature>
<feature type="transmembrane region" description="Helical" evidence="6">
    <location>
        <begin position="351"/>
        <end position="374"/>
    </location>
</feature>
<protein>
    <recommendedName>
        <fullName evidence="9">DUF803-domain-containing protein</fullName>
    </recommendedName>
</protein>
<feature type="transmembrane region" description="Helical" evidence="6">
    <location>
        <begin position="20"/>
        <end position="46"/>
    </location>
</feature>
<dbReference type="Pfam" id="PF05653">
    <property type="entry name" value="Mg_trans_NIPA"/>
    <property type="match status" value="2"/>
</dbReference>
<evidence type="ECO:0000256" key="2">
    <source>
        <dbReference type="ARBA" id="ARBA00022692"/>
    </source>
</evidence>
<evidence type="ECO:0000313" key="7">
    <source>
        <dbReference type="EMBL" id="KIY73138.1"/>
    </source>
</evidence>
<comment type="subcellular location">
    <subcellularLocation>
        <location evidence="1">Membrane</location>
        <topology evidence="1">Multi-pass membrane protein</topology>
    </subcellularLocation>
</comment>
<evidence type="ECO:0000256" key="1">
    <source>
        <dbReference type="ARBA" id="ARBA00004141"/>
    </source>
</evidence>
<organism evidence="7 8">
    <name type="scientific">Cylindrobasidium torrendii FP15055 ss-10</name>
    <dbReference type="NCBI Taxonomy" id="1314674"/>
    <lineage>
        <taxon>Eukaryota</taxon>
        <taxon>Fungi</taxon>
        <taxon>Dikarya</taxon>
        <taxon>Basidiomycota</taxon>
        <taxon>Agaricomycotina</taxon>
        <taxon>Agaricomycetes</taxon>
        <taxon>Agaricomycetidae</taxon>
        <taxon>Agaricales</taxon>
        <taxon>Marasmiineae</taxon>
        <taxon>Physalacriaceae</taxon>
        <taxon>Cylindrobasidium</taxon>
    </lineage>
</organism>
<feature type="transmembrane region" description="Helical" evidence="6">
    <location>
        <begin position="97"/>
        <end position="117"/>
    </location>
</feature>